<accession>A0A1Z1W4D3</accession>
<dbReference type="InterPro" id="IPR036188">
    <property type="entry name" value="FAD/NAD-bd_sf"/>
</dbReference>
<gene>
    <name evidence="1" type="ORF">SMD44_00683</name>
</gene>
<dbReference type="AlphaFoldDB" id="A0A1Z1W4D3"/>
<evidence type="ECO:0000313" key="2">
    <source>
        <dbReference type="Proteomes" id="UP000195880"/>
    </source>
</evidence>
<dbReference type="Gene3D" id="3.50.50.60">
    <property type="entry name" value="FAD/NAD(P)-binding domain"/>
    <property type="match status" value="1"/>
</dbReference>
<dbReference type="eggNOG" id="COG2072">
    <property type="taxonomic scope" value="Bacteria"/>
</dbReference>
<reference evidence="1 2" key="1">
    <citation type="submission" date="2017-05" db="EMBL/GenBank/DDBJ databases">
        <title>Streptomyces alboflavus Genome sequencing and assembly.</title>
        <authorList>
            <person name="Wang Y."/>
            <person name="Du B."/>
            <person name="Ding Y."/>
            <person name="Liu H."/>
            <person name="Hou Q."/>
            <person name="Liu K."/>
            <person name="Wang C."/>
            <person name="Yao L."/>
        </authorList>
    </citation>
    <scope>NUCLEOTIDE SEQUENCE [LARGE SCALE GENOMIC DNA]</scope>
    <source>
        <strain evidence="1 2">MDJK44</strain>
    </source>
</reference>
<keyword evidence="2" id="KW-1185">Reference proteome</keyword>
<dbReference type="KEGG" id="salf:SMD44_00683"/>
<organism evidence="1 2">
    <name type="scientific">Streptomyces alboflavus</name>
    <dbReference type="NCBI Taxonomy" id="67267"/>
    <lineage>
        <taxon>Bacteria</taxon>
        <taxon>Bacillati</taxon>
        <taxon>Actinomycetota</taxon>
        <taxon>Actinomycetes</taxon>
        <taxon>Kitasatosporales</taxon>
        <taxon>Streptomycetaceae</taxon>
        <taxon>Streptomyces</taxon>
    </lineage>
</organism>
<protein>
    <submittedName>
        <fullName evidence="1">Flavoprotein</fullName>
    </submittedName>
</protein>
<dbReference type="RefSeq" id="WP_203348035.1">
    <property type="nucleotide sequence ID" value="NZ_CP021748.1"/>
</dbReference>
<proteinExistence type="predicted"/>
<dbReference type="EMBL" id="CP021748">
    <property type="protein sequence ID" value="ARX81285.1"/>
    <property type="molecule type" value="Genomic_DNA"/>
</dbReference>
<evidence type="ECO:0000313" key="1">
    <source>
        <dbReference type="EMBL" id="ARX81285.1"/>
    </source>
</evidence>
<name>A0A1Z1W4D3_9ACTN</name>
<dbReference type="Proteomes" id="UP000195880">
    <property type="component" value="Chromosome"/>
</dbReference>
<sequence length="198" mass="20703">MGAGGTSVLPGLPVTAVRDKSGDLNLATLAAKGVVLVGSARAADGGSLVLEDNVVAVAEESARSFREATDLIDTRIRQRGFVAPEEHPAPVVDMDRIAGFGERLDLARHRVTSIVWCTGFGPDYRILPAHVLDEHGAPLQQKGLLGALPGLYYAGLPDGNSLAPVAISASVENGRFIARQIHIDHVLRSGTSASVITP</sequence>
<dbReference type="STRING" id="67267.GCA_000716675_02719"/>